<dbReference type="InterPro" id="IPR013497">
    <property type="entry name" value="Topo_IA_cen"/>
</dbReference>
<dbReference type="EMBL" id="CAAALY010022316">
    <property type="protein sequence ID" value="VEL14776.1"/>
    <property type="molecule type" value="Genomic_DNA"/>
</dbReference>
<sequence>MPDCRYQATRSILRVGEDFSGEMFSLTANCVIESGFTRLLTWQAIESTELPEAALCPGSKLPLAGEPTIVEGVTGPPDYMTESELITAMERHGIGTDASIPVHIENIVERTYVEVGRFHSNTS</sequence>
<organism evidence="4 5">
    <name type="scientific">Protopolystoma xenopodis</name>
    <dbReference type="NCBI Taxonomy" id="117903"/>
    <lineage>
        <taxon>Eukaryota</taxon>
        <taxon>Metazoa</taxon>
        <taxon>Spiralia</taxon>
        <taxon>Lophotrochozoa</taxon>
        <taxon>Platyhelminthes</taxon>
        <taxon>Monogenea</taxon>
        <taxon>Polyopisthocotylea</taxon>
        <taxon>Polystomatidea</taxon>
        <taxon>Polystomatidae</taxon>
        <taxon>Protopolystoma</taxon>
    </lineage>
</organism>
<gene>
    <name evidence="4" type="ORF">PXEA_LOCUS8216</name>
</gene>
<dbReference type="Pfam" id="PF01131">
    <property type="entry name" value="Topoisom_bac"/>
    <property type="match status" value="1"/>
</dbReference>
<reference evidence="4" key="1">
    <citation type="submission" date="2018-11" db="EMBL/GenBank/DDBJ databases">
        <authorList>
            <consortium name="Pathogen Informatics"/>
        </authorList>
    </citation>
    <scope>NUCLEOTIDE SEQUENCE</scope>
</reference>
<dbReference type="OrthoDB" id="430051at2759"/>
<dbReference type="GO" id="GO:0003917">
    <property type="term" value="F:DNA topoisomerase type I (single strand cut, ATP-independent) activity"/>
    <property type="evidence" value="ECO:0007669"/>
    <property type="project" value="UniProtKB-EC"/>
</dbReference>
<dbReference type="Gene3D" id="2.70.20.10">
    <property type="entry name" value="Topoisomerase I, domain 3"/>
    <property type="match status" value="1"/>
</dbReference>
<keyword evidence="1 2" id="KW-0413">Isomerase</keyword>
<evidence type="ECO:0000256" key="1">
    <source>
        <dbReference type="ARBA" id="ARBA00023235"/>
    </source>
</evidence>
<dbReference type="InterPro" id="IPR023405">
    <property type="entry name" value="Topo_IA_core_domain"/>
</dbReference>
<keyword evidence="2" id="KW-0238">DNA-binding</keyword>
<dbReference type="EC" id="5.6.2.1" evidence="2"/>
<dbReference type="InterPro" id="IPR013825">
    <property type="entry name" value="Topo_IA_cen_sub2"/>
</dbReference>
<dbReference type="GO" id="GO:0005634">
    <property type="term" value="C:nucleus"/>
    <property type="evidence" value="ECO:0007669"/>
    <property type="project" value="TreeGrafter"/>
</dbReference>
<protein>
    <recommendedName>
        <fullName evidence="2">DNA topoisomerase</fullName>
        <ecNumber evidence="2">5.6.2.1</ecNumber>
    </recommendedName>
</protein>
<dbReference type="GO" id="GO:0006281">
    <property type="term" value="P:DNA repair"/>
    <property type="evidence" value="ECO:0007669"/>
    <property type="project" value="TreeGrafter"/>
</dbReference>
<dbReference type="PROSITE" id="PS52039">
    <property type="entry name" value="TOPO_IA_2"/>
    <property type="match status" value="1"/>
</dbReference>
<dbReference type="GO" id="GO:0006265">
    <property type="term" value="P:DNA topological change"/>
    <property type="evidence" value="ECO:0007669"/>
    <property type="project" value="InterPro"/>
</dbReference>
<dbReference type="Proteomes" id="UP000784294">
    <property type="component" value="Unassembled WGS sequence"/>
</dbReference>
<dbReference type="SUPFAM" id="SSF56712">
    <property type="entry name" value="Prokaryotic type I DNA topoisomerase"/>
    <property type="match status" value="1"/>
</dbReference>
<comment type="similarity">
    <text evidence="2">Belongs to the type IA topoisomerase family.</text>
</comment>
<dbReference type="GO" id="GO:0006310">
    <property type="term" value="P:DNA recombination"/>
    <property type="evidence" value="ECO:0007669"/>
    <property type="project" value="TreeGrafter"/>
</dbReference>
<evidence type="ECO:0000259" key="3">
    <source>
        <dbReference type="PROSITE" id="PS52039"/>
    </source>
</evidence>
<dbReference type="PANTHER" id="PTHR11390">
    <property type="entry name" value="PROKARYOTIC DNA TOPOISOMERASE"/>
    <property type="match status" value="1"/>
</dbReference>
<accession>A0A448WLU5</accession>
<proteinExistence type="inferred from homology"/>
<evidence type="ECO:0000256" key="2">
    <source>
        <dbReference type="RuleBase" id="RU362092"/>
    </source>
</evidence>
<evidence type="ECO:0000313" key="5">
    <source>
        <dbReference type="Proteomes" id="UP000784294"/>
    </source>
</evidence>
<name>A0A448WLU5_9PLAT</name>
<dbReference type="InterPro" id="IPR013824">
    <property type="entry name" value="Topo_IA_cen_sub1"/>
</dbReference>
<comment type="catalytic activity">
    <reaction evidence="2">
        <text>ATP-independent breakage of single-stranded DNA, followed by passage and rejoining.</text>
        <dbReference type="EC" id="5.6.2.1"/>
    </reaction>
</comment>
<keyword evidence="2" id="KW-0799">Topoisomerase</keyword>
<comment type="caution">
    <text evidence="4">The sequence shown here is derived from an EMBL/GenBank/DDBJ whole genome shotgun (WGS) entry which is preliminary data.</text>
</comment>
<comment type="function">
    <text evidence="2">Introduces a single-strand break via transesterification at a target site in duplex DNA. Releases the supercoiling and torsional tension of DNA introduced during the DNA replication and transcription by transiently cleaving and rejoining one strand of the DNA duplex. The scissile phosphodiester is attacked by the catalytic tyrosine of the enzyme, resulting in the formation of a DNA-(5'-phosphotyrosyl)-enzyme intermediate and the expulsion of a 3'-OH DNA strand.</text>
</comment>
<dbReference type="InterPro" id="IPR000380">
    <property type="entry name" value="Topo_IA"/>
</dbReference>
<feature type="domain" description="Topo IA-type catalytic" evidence="3">
    <location>
        <begin position="1"/>
        <end position="123"/>
    </location>
</feature>
<evidence type="ECO:0000313" key="4">
    <source>
        <dbReference type="EMBL" id="VEL14776.1"/>
    </source>
</evidence>
<dbReference type="Gene3D" id="1.10.460.10">
    <property type="entry name" value="Topoisomerase I, domain 2"/>
    <property type="match status" value="1"/>
</dbReference>
<dbReference type="GO" id="GO:0003677">
    <property type="term" value="F:DNA binding"/>
    <property type="evidence" value="ECO:0007669"/>
    <property type="project" value="UniProtKB-KW"/>
</dbReference>
<dbReference type="PANTHER" id="PTHR11390:SF20">
    <property type="entry name" value="DNA TOPOISOMERASE 3-BETA-1"/>
    <property type="match status" value="1"/>
</dbReference>
<dbReference type="AlphaFoldDB" id="A0A448WLU5"/>
<keyword evidence="5" id="KW-1185">Reference proteome</keyword>